<dbReference type="GO" id="GO:0046294">
    <property type="term" value="P:formaldehyde catabolic process"/>
    <property type="evidence" value="ECO:0007669"/>
    <property type="project" value="TreeGrafter"/>
</dbReference>
<keyword evidence="2 6" id="KW-0479">Metal-binding</keyword>
<organism evidence="9 10">
    <name type="scientific">Acuticoccus sediminis</name>
    <dbReference type="NCBI Taxonomy" id="2184697"/>
    <lineage>
        <taxon>Bacteria</taxon>
        <taxon>Pseudomonadati</taxon>
        <taxon>Pseudomonadota</taxon>
        <taxon>Alphaproteobacteria</taxon>
        <taxon>Hyphomicrobiales</taxon>
        <taxon>Amorphaceae</taxon>
        <taxon>Acuticoccus</taxon>
    </lineage>
</organism>
<evidence type="ECO:0000313" key="9">
    <source>
        <dbReference type="EMBL" id="RAH97693.1"/>
    </source>
</evidence>
<dbReference type="SMART" id="SM00829">
    <property type="entry name" value="PKS_ER"/>
    <property type="match status" value="1"/>
</dbReference>
<gene>
    <name evidence="9" type="ORF">DLJ53_28005</name>
</gene>
<dbReference type="PANTHER" id="PTHR43880:SF12">
    <property type="entry name" value="ALCOHOL DEHYDROGENASE CLASS-3"/>
    <property type="match status" value="1"/>
</dbReference>
<evidence type="ECO:0000256" key="7">
    <source>
        <dbReference type="SAM" id="MobiDB-lite"/>
    </source>
</evidence>
<evidence type="ECO:0000256" key="1">
    <source>
        <dbReference type="ARBA" id="ARBA00001947"/>
    </source>
</evidence>
<reference evidence="9 10" key="1">
    <citation type="submission" date="2018-05" db="EMBL/GenBank/DDBJ databases">
        <title>Acuticoccus sediminis sp. nov., isolated from deep-sea sediment of Indian Ocean.</title>
        <authorList>
            <person name="Liu X."/>
            <person name="Lai Q."/>
            <person name="Du Y."/>
            <person name="Sun F."/>
            <person name="Zhang X."/>
            <person name="Wang S."/>
            <person name="Shao Z."/>
        </authorList>
    </citation>
    <scope>NUCLEOTIDE SEQUENCE [LARGE SCALE GENOMIC DNA]</scope>
    <source>
        <strain evidence="9 10">PTG4-2</strain>
    </source>
</reference>
<dbReference type="GO" id="GO:0051903">
    <property type="term" value="F:S-(hydroxymethyl)glutathione dehydrogenase [NAD(P)+] activity"/>
    <property type="evidence" value="ECO:0007669"/>
    <property type="project" value="TreeGrafter"/>
</dbReference>
<protein>
    <submittedName>
        <fullName evidence="9">Alcohol dehydrogenase</fullName>
    </submittedName>
</protein>
<comment type="cofactor">
    <cofactor evidence="1 6">
        <name>Zn(2+)</name>
        <dbReference type="ChEBI" id="CHEBI:29105"/>
    </cofactor>
</comment>
<dbReference type="InterPro" id="IPR020843">
    <property type="entry name" value="ER"/>
</dbReference>
<evidence type="ECO:0000256" key="5">
    <source>
        <dbReference type="ARBA" id="ARBA00023027"/>
    </source>
</evidence>
<dbReference type="InterPro" id="IPR036291">
    <property type="entry name" value="NAD(P)-bd_dom_sf"/>
</dbReference>
<dbReference type="Gene3D" id="3.90.180.10">
    <property type="entry name" value="Medium-chain alcohol dehydrogenases, catalytic domain"/>
    <property type="match status" value="1"/>
</dbReference>
<evidence type="ECO:0000256" key="2">
    <source>
        <dbReference type="ARBA" id="ARBA00022723"/>
    </source>
</evidence>
<evidence type="ECO:0000256" key="6">
    <source>
        <dbReference type="RuleBase" id="RU361277"/>
    </source>
</evidence>
<accession>A0A8B2NPI4</accession>
<keyword evidence="4" id="KW-0560">Oxidoreductase</keyword>
<evidence type="ECO:0000313" key="10">
    <source>
        <dbReference type="Proteomes" id="UP000249590"/>
    </source>
</evidence>
<dbReference type="OrthoDB" id="9770544at2"/>
<comment type="caution">
    <text evidence="9">The sequence shown here is derived from an EMBL/GenBank/DDBJ whole genome shotgun (WGS) entry which is preliminary data.</text>
</comment>
<feature type="domain" description="Enoyl reductase (ER)" evidence="8">
    <location>
        <begin position="20"/>
        <end position="376"/>
    </location>
</feature>
<sequence length="401" mass="41371">MTLKTKAAVLRALGEPLPYAQSRPIKIEELTLIPPGPMDILVKVVGAGLCHSDLSVINGSLGRGLPVVLGHEGAGEVLEVGSAVTDVKKGDHIAFQFAGNCGRCKNCQAGKPQLCEAFMAARAHGGLMSGGIHFRDANDEPVKHMVGVACFSEYVVVHRGSVVVITDELPLTEAALFGCAVMTGVGAVVNTSQVKPGESVAIFGLGGVGLCGLMGAKVSGAETIIAVDLEDAKLKKAMELGATHTFNARDPDLVEKIKDLTDGGVDHAIELAGAIPAMEAAYAVATRGGKVVTAGLSGTGKSFSINHGDLVLGEKHVCGSYMGSCVPMRDIPRFIKLYQSGALPVDALIDGLVTFDELNEGFDRLHNGTALRQVLVPHGPASVGGSAKVQEGVPAARSADV</sequence>
<keyword evidence="3 6" id="KW-0862">Zinc</keyword>
<name>A0A8B2NPI4_9HYPH</name>
<evidence type="ECO:0000256" key="3">
    <source>
        <dbReference type="ARBA" id="ARBA00022833"/>
    </source>
</evidence>
<dbReference type="InterPro" id="IPR013149">
    <property type="entry name" value="ADH-like_C"/>
</dbReference>
<dbReference type="Gene3D" id="3.40.50.720">
    <property type="entry name" value="NAD(P)-binding Rossmann-like Domain"/>
    <property type="match status" value="1"/>
</dbReference>
<dbReference type="Proteomes" id="UP000249590">
    <property type="component" value="Unassembled WGS sequence"/>
</dbReference>
<dbReference type="InterPro" id="IPR011032">
    <property type="entry name" value="GroES-like_sf"/>
</dbReference>
<keyword evidence="10" id="KW-1185">Reference proteome</keyword>
<dbReference type="SUPFAM" id="SSF51735">
    <property type="entry name" value="NAD(P)-binding Rossmann-fold domains"/>
    <property type="match status" value="1"/>
</dbReference>
<dbReference type="FunFam" id="3.40.50.720:FF:000003">
    <property type="entry name" value="S-(hydroxymethyl)glutathione dehydrogenase"/>
    <property type="match status" value="1"/>
</dbReference>
<dbReference type="AlphaFoldDB" id="A0A8B2NPI4"/>
<evidence type="ECO:0000259" key="8">
    <source>
        <dbReference type="SMART" id="SM00829"/>
    </source>
</evidence>
<dbReference type="InterPro" id="IPR013154">
    <property type="entry name" value="ADH-like_N"/>
</dbReference>
<dbReference type="InterPro" id="IPR002328">
    <property type="entry name" value="ADH_Zn_CS"/>
</dbReference>
<evidence type="ECO:0000256" key="4">
    <source>
        <dbReference type="ARBA" id="ARBA00023002"/>
    </source>
</evidence>
<dbReference type="PROSITE" id="PS00059">
    <property type="entry name" value="ADH_ZINC"/>
    <property type="match status" value="1"/>
</dbReference>
<keyword evidence="5" id="KW-0520">NAD</keyword>
<dbReference type="Pfam" id="PF00107">
    <property type="entry name" value="ADH_zinc_N"/>
    <property type="match status" value="1"/>
</dbReference>
<dbReference type="GO" id="GO:0008270">
    <property type="term" value="F:zinc ion binding"/>
    <property type="evidence" value="ECO:0007669"/>
    <property type="project" value="InterPro"/>
</dbReference>
<comment type="similarity">
    <text evidence="6">Belongs to the zinc-containing alcohol dehydrogenase family.</text>
</comment>
<feature type="region of interest" description="Disordered" evidence="7">
    <location>
        <begin position="382"/>
        <end position="401"/>
    </location>
</feature>
<dbReference type="GO" id="GO:0005829">
    <property type="term" value="C:cytosol"/>
    <property type="evidence" value="ECO:0007669"/>
    <property type="project" value="TreeGrafter"/>
</dbReference>
<dbReference type="PANTHER" id="PTHR43880">
    <property type="entry name" value="ALCOHOL DEHYDROGENASE"/>
    <property type="match status" value="1"/>
</dbReference>
<dbReference type="EMBL" id="QHHQ01000008">
    <property type="protein sequence ID" value="RAH97693.1"/>
    <property type="molecule type" value="Genomic_DNA"/>
</dbReference>
<proteinExistence type="inferred from homology"/>
<dbReference type="SUPFAM" id="SSF50129">
    <property type="entry name" value="GroES-like"/>
    <property type="match status" value="2"/>
</dbReference>
<dbReference type="Pfam" id="PF08240">
    <property type="entry name" value="ADH_N"/>
    <property type="match status" value="1"/>
</dbReference>